<dbReference type="InterPro" id="IPR001466">
    <property type="entry name" value="Beta-lactam-related"/>
</dbReference>
<accession>A0A917APP4</accession>
<feature type="domain" description="Beta-lactamase-related" evidence="1">
    <location>
        <begin position="38"/>
        <end position="280"/>
    </location>
</feature>
<dbReference type="EMBL" id="BMFK01000001">
    <property type="protein sequence ID" value="GGE64300.1"/>
    <property type="molecule type" value="Genomic_DNA"/>
</dbReference>
<name>A0A917APP4_9BACI</name>
<reference evidence="2" key="2">
    <citation type="submission" date="2020-09" db="EMBL/GenBank/DDBJ databases">
        <authorList>
            <person name="Sun Q."/>
            <person name="Zhou Y."/>
        </authorList>
    </citation>
    <scope>NUCLEOTIDE SEQUENCE</scope>
    <source>
        <strain evidence="2">CGMCC 1.12698</strain>
    </source>
</reference>
<keyword evidence="2" id="KW-0378">Hydrolase</keyword>
<dbReference type="Gene3D" id="3.40.710.10">
    <property type="entry name" value="DD-peptidase/beta-lactamase superfamily"/>
    <property type="match status" value="1"/>
</dbReference>
<reference evidence="2" key="1">
    <citation type="journal article" date="2014" name="Int. J. Syst. Evol. Microbiol.">
        <title>Complete genome sequence of Corynebacterium casei LMG S-19264T (=DSM 44701T), isolated from a smear-ripened cheese.</title>
        <authorList>
            <consortium name="US DOE Joint Genome Institute (JGI-PGF)"/>
            <person name="Walter F."/>
            <person name="Albersmeier A."/>
            <person name="Kalinowski J."/>
            <person name="Ruckert C."/>
        </authorList>
    </citation>
    <scope>NUCLEOTIDE SEQUENCE</scope>
    <source>
        <strain evidence="2">CGMCC 1.12698</strain>
    </source>
</reference>
<dbReference type="PANTHER" id="PTHR43283:SF7">
    <property type="entry name" value="BETA-LACTAMASE-RELATED DOMAIN-CONTAINING PROTEIN"/>
    <property type="match status" value="1"/>
</dbReference>
<dbReference type="GO" id="GO:0016787">
    <property type="term" value="F:hydrolase activity"/>
    <property type="evidence" value="ECO:0007669"/>
    <property type="project" value="UniProtKB-KW"/>
</dbReference>
<dbReference type="InterPro" id="IPR012338">
    <property type="entry name" value="Beta-lactam/transpept-like"/>
</dbReference>
<keyword evidence="3" id="KW-1185">Reference proteome</keyword>
<dbReference type="InterPro" id="IPR050789">
    <property type="entry name" value="Diverse_Enzym_Activities"/>
</dbReference>
<proteinExistence type="predicted"/>
<dbReference type="Proteomes" id="UP000605259">
    <property type="component" value="Unassembled WGS sequence"/>
</dbReference>
<dbReference type="AlphaFoldDB" id="A0A917APP4"/>
<dbReference type="SUPFAM" id="SSF56601">
    <property type="entry name" value="beta-lactamase/transpeptidase-like"/>
    <property type="match status" value="1"/>
</dbReference>
<protein>
    <submittedName>
        <fullName evidence="2">6-aminohexanoate-dimer hydrolase</fullName>
    </submittedName>
</protein>
<evidence type="ECO:0000313" key="3">
    <source>
        <dbReference type="Proteomes" id="UP000605259"/>
    </source>
</evidence>
<organism evidence="2 3">
    <name type="scientific">Priestia taiwanensis</name>
    <dbReference type="NCBI Taxonomy" id="1347902"/>
    <lineage>
        <taxon>Bacteria</taxon>
        <taxon>Bacillati</taxon>
        <taxon>Bacillota</taxon>
        <taxon>Bacilli</taxon>
        <taxon>Bacillales</taxon>
        <taxon>Bacillaceae</taxon>
        <taxon>Priestia</taxon>
    </lineage>
</organism>
<comment type="caution">
    <text evidence="2">The sequence shown here is derived from an EMBL/GenBank/DDBJ whole genome shotgun (WGS) entry which is preliminary data.</text>
</comment>
<dbReference type="RefSeq" id="WP_188387590.1">
    <property type="nucleotide sequence ID" value="NZ_BMFK01000001.1"/>
</dbReference>
<dbReference type="PANTHER" id="PTHR43283">
    <property type="entry name" value="BETA-LACTAMASE-RELATED"/>
    <property type="match status" value="1"/>
</dbReference>
<evidence type="ECO:0000313" key="2">
    <source>
        <dbReference type="EMBL" id="GGE64300.1"/>
    </source>
</evidence>
<gene>
    <name evidence="2" type="ORF">GCM10007140_13170</name>
</gene>
<evidence type="ECO:0000259" key="1">
    <source>
        <dbReference type="Pfam" id="PF00144"/>
    </source>
</evidence>
<dbReference type="Pfam" id="PF00144">
    <property type="entry name" value="Beta-lactamase"/>
    <property type="match status" value="1"/>
</dbReference>
<sequence length="304" mass="35449">MNFREVEEFFKTKNVHAFLVHQHGEKKVTYYKAEECTSTPYKINSITKSIMALLIGIAIDKGYIENVHTPIKTWIPHIPKEKEKLTLYHLLTMTTGEKWYEFKKEAIFPKEFANANNWVEHIVDTPMNEDPGIAMNYNSGSSHLLSYILQEATSMTTEVFAMKYLFEPMRIEDVTWQQDAQGVYNGGFGMAMLVEDLLKIGILCLQKGEWDGQQLISKQWIEESTESLFRTYEHVGSYGYQWWILNSHKDDFPYHTYFAMGFGGQFIIVIPQLELVSVIHSYMPKRGLIPLQQFLAYIKNEYSF</sequence>